<comment type="catalytic activity">
    <reaction evidence="8 13">
        <text>2 5-aminolevulinate = porphobilinogen + 2 H2O + H(+)</text>
        <dbReference type="Rhea" id="RHEA:24064"/>
        <dbReference type="ChEBI" id="CHEBI:15377"/>
        <dbReference type="ChEBI" id="CHEBI:15378"/>
        <dbReference type="ChEBI" id="CHEBI:58126"/>
        <dbReference type="ChEBI" id="CHEBI:356416"/>
        <dbReference type="EC" id="4.2.1.24"/>
    </reaction>
</comment>
<feature type="binding site" evidence="10">
    <location>
        <position position="315"/>
    </location>
    <ligand>
        <name>5-aminolevulinate</name>
        <dbReference type="ChEBI" id="CHEBI:356416"/>
        <label>2</label>
    </ligand>
</feature>
<evidence type="ECO:0000256" key="3">
    <source>
        <dbReference type="ARBA" id="ARBA00012053"/>
    </source>
</evidence>
<comment type="caution">
    <text evidence="15">The sequence shown here is derived from an EMBL/GenBank/DDBJ whole genome shotgun (WGS) entry which is preliminary data.</text>
</comment>
<dbReference type="PIRSF" id="PIRSF001415">
    <property type="entry name" value="Porphbilin_synth"/>
    <property type="match status" value="1"/>
</dbReference>
<dbReference type="PRINTS" id="PR00144">
    <property type="entry name" value="DALDHYDRTASE"/>
</dbReference>
<evidence type="ECO:0000256" key="12">
    <source>
        <dbReference type="PIRSR" id="PIRSR001415-5"/>
    </source>
</evidence>
<dbReference type="RefSeq" id="WP_130646591.1">
    <property type="nucleotide sequence ID" value="NZ_PGCL01000002.1"/>
</dbReference>
<dbReference type="PANTHER" id="PTHR11458:SF0">
    <property type="entry name" value="DELTA-AMINOLEVULINIC ACID DEHYDRATASE"/>
    <property type="match status" value="1"/>
</dbReference>
<keyword evidence="12" id="KW-0460">Magnesium</keyword>
<sequence length="328" mass="35665">MFPERRLRRLRKRNLQPLFRETRLDVSDLVMPLFFDETIEAAVPIESMPGQYRHPIREAGAVANRLEKAGIRAVLLFGIPVEKDGGAHSAYAENGVVQQAVAGIKAACPLMTVITDVCACEYTDHGHCGIIGETCSGEIDLLNDPSLALMQKIAVSHARAGADMVAPSCMLDGMVQAIRTALDGSGFSEVPIMSYSTKFASALYGPFREAAASGYSFGDRTTYQMDPANAREAFRESAEDAAEGADVLMVKPAGLYLDVLASVRELGLPVAAYQVSGEYAMLKAAGERGWIDERRCALESLTCIRRAGADLIITYYAEDVARWLNEEQ</sequence>
<evidence type="ECO:0000256" key="11">
    <source>
        <dbReference type="PIRSR" id="PIRSR001415-3"/>
    </source>
</evidence>
<evidence type="ECO:0000256" key="9">
    <source>
        <dbReference type="PIRSR" id="PIRSR001415-1"/>
    </source>
</evidence>
<dbReference type="AlphaFoldDB" id="A0A483CQ24"/>
<comment type="pathway">
    <text evidence="1">Porphyrin-containing compound metabolism; protoporphyrin-IX biosynthesis; coproporphyrinogen-III from 5-aminolevulinate: step 1/4.</text>
</comment>
<keyword evidence="5" id="KW-0350">Heme biosynthesis</keyword>
<dbReference type="InterPro" id="IPR013785">
    <property type="entry name" value="Aldolase_TIM"/>
</dbReference>
<accession>A0A483CQ24</accession>
<dbReference type="Pfam" id="PF00490">
    <property type="entry name" value="ALAD"/>
    <property type="match status" value="1"/>
</dbReference>
<dbReference type="PROSITE" id="PS00169">
    <property type="entry name" value="D_ALA_DEHYDRATASE"/>
    <property type="match status" value="1"/>
</dbReference>
<dbReference type="PANTHER" id="PTHR11458">
    <property type="entry name" value="DELTA-AMINOLEVULINIC ACID DEHYDRATASE"/>
    <property type="match status" value="1"/>
</dbReference>
<evidence type="ECO:0000313" key="16">
    <source>
        <dbReference type="Proteomes" id="UP000292580"/>
    </source>
</evidence>
<feature type="binding site" evidence="10">
    <location>
        <position position="276"/>
    </location>
    <ligand>
        <name>5-aminolevulinate</name>
        <dbReference type="ChEBI" id="CHEBI:356416"/>
        <label>2</label>
    </ligand>
</feature>
<feature type="binding site" evidence="10">
    <location>
        <position position="220"/>
    </location>
    <ligand>
        <name>5-aminolevulinate</name>
        <dbReference type="ChEBI" id="CHEBI:356416"/>
        <label>1</label>
    </ligand>
</feature>
<evidence type="ECO:0000256" key="2">
    <source>
        <dbReference type="ARBA" id="ARBA00008055"/>
    </source>
</evidence>
<evidence type="ECO:0000256" key="5">
    <source>
        <dbReference type="ARBA" id="ARBA00023133"/>
    </source>
</evidence>
<dbReference type="InterPro" id="IPR030656">
    <property type="entry name" value="ALAD_AS"/>
</dbReference>
<feature type="binding site" evidence="11">
    <location>
        <position position="128"/>
    </location>
    <ligand>
        <name>Zn(2+)</name>
        <dbReference type="ChEBI" id="CHEBI:29105"/>
        <note>catalytic</note>
    </ligand>
</feature>
<dbReference type="NCBIfam" id="NF006762">
    <property type="entry name" value="PRK09283.1"/>
    <property type="match status" value="1"/>
</dbReference>
<feature type="binding site" evidence="10">
    <location>
        <position position="208"/>
    </location>
    <ligand>
        <name>5-aminolevulinate</name>
        <dbReference type="ChEBI" id="CHEBI:356416"/>
        <label>1</label>
    </ligand>
</feature>
<dbReference type="GO" id="GO:0008270">
    <property type="term" value="F:zinc ion binding"/>
    <property type="evidence" value="ECO:0007669"/>
    <property type="project" value="TreeGrafter"/>
</dbReference>
<dbReference type="CDD" id="cd00384">
    <property type="entry name" value="ALAD_PBGS"/>
    <property type="match status" value="1"/>
</dbReference>
<dbReference type="Proteomes" id="UP000292580">
    <property type="component" value="Unassembled WGS sequence"/>
</dbReference>
<dbReference type="SUPFAM" id="SSF51569">
    <property type="entry name" value="Aldolase"/>
    <property type="match status" value="1"/>
</dbReference>
<dbReference type="GO" id="GO:0006782">
    <property type="term" value="P:protoporphyrinogen IX biosynthetic process"/>
    <property type="evidence" value="ECO:0007669"/>
    <property type="project" value="UniProtKB-UniPathway"/>
</dbReference>
<feature type="binding site" evidence="11">
    <location>
        <position position="118"/>
    </location>
    <ligand>
        <name>Zn(2+)</name>
        <dbReference type="ChEBI" id="CHEBI:29105"/>
        <note>catalytic</note>
    </ligand>
</feature>
<name>A0A483CQ24_9EURY</name>
<dbReference type="UniPathway" id="UPA00251">
    <property type="reaction ID" value="UER00318"/>
</dbReference>
<keyword evidence="6 13" id="KW-0456">Lyase</keyword>
<proteinExistence type="inferred from homology"/>
<protein>
    <recommendedName>
        <fullName evidence="4 13">Delta-aminolevulinic acid dehydratase</fullName>
        <ecNumber evidence="3 13">4.2.1.24</ecNumber>
    </recommendedName>
</protein>
<dbReference type="InterPro" id="IPR001731">
    <property type="entry name" value="ALAD"/>
</dbReference>
<feature type="binding site" evidence="12">
    <location>
        <position position="236"/>
    </location>
    <ligand>
        <name>Mg(2+)</name>
        <dbReference type="ChEBI" id="CHEBI:18420"/>
    </ligand>
</feature>
<evidence type="ECO:0000256" key="10">
    <source>
        <dbReference type="PIRSR" id="PIRSR001415-2"/>
    </source>
</evidence>
<feature type="binding site" evidence="11">
    <location>
        <position position="120"/>
    </location>
    <ligand>
        <name>Zn(2+)</name>
        <dbReference type="ChEBI" id="CHEBI:29105"/>
        <note>catalytic</note>
    </ligand>
</feature>
<keyword evidence="7 13" id="KW-0627">Porphyrin biosynthesis</keyword>
<dbReference type="EMBL" id="PGCL01000002">
    <property type="protein sequence ID" value="TAJ44785.1"/>
    <property type="molecule type" value="Genomic_DNA"/>
</dbReference>
<keyword evidence="16" id="KW-1185">Reference proteome</keyword>
<evidence type="ECO:0000256" key="1">
    <source>
        <dbReference type="ARBA" id="ARBA00004694"/>
    </source>
</evidence>
<comment type="subunit">
    <text evidence="13">Homooctamer.</text>
</comment>
<keyword evidence="11" id="KW-0862">Zinc</keyword>
<evidence type="ECO:0000256" key="7">
    <source>
        <dbReference type="ARBA" id="ARBA00023244"/>
    </source>
</evidence>
<evidence type="ECO:0000256" key="4">
    <source>
        <dbReference type="ARBA" id="ARBA00020771"/>
    </source>
</evidence>
<dbReference type="OrthoDB" id="8493at2157"/>
<dbReference type="SMART" id="SM01004">
    <property type="entry name" value="ALAD"/>
    <property type="match status" value="1"/>
</dbReference>
<evidence type="ECO:0000256" key="14">
    <source>
        <dbReference type="RuleBase" id="RU004161"/>
    </source>
</evidence>
<evidence type="ECO:0000256" key="13">
    <source>
        <dbReference type="RuleBase" id="RU000515"/>
    </source>
</evidence>
<evidence type="ECO:0000256" key="8">
    <source>
        <dbReference type="ARBA" id="ARBA00047651"/>
    </source>
</evidence>
<dbReference type="Gene3D" id="3.20.20.70">
    <property type="entry name" value="Aldolase class I"/>
    <property type="match status" value="1"/>
</dbReference>
<dbReference type="EC" id="4.2.1.24" evidence="3 13"/>
<feature type="active site" description="Schiff-base intermediate with substrate" evidence="9">
    <location>
        <position position="198"/>
    </location>
</feature>
<evidence type="ECO:0000256" key="6">
    <source>
        <dbReference type="ARBA" id="ARBA00023239"/>
    </source>
</evidence>
<organism evidence="15 16">
    <name type="scientific">Methanofollis fontis</name>
    <dbReference type="NCBI Taxonomy" id="2052832"/>
    <lineage>
        <taxon>Archaea</taxon>
        <taxon>Methanobacteriati</taxon>
        <taxon>Methanobacteriota</taxon>
        <taxon>Stenosarchaea group</taxon>
        <taxon>Methanomicrobia</taxon>
        <taxon>Methanomicrobiales</taxon>
        <taxon>Methanomicrobiaceae</taxon>
        <taxon>Methanofollis</taxon>
    </lineage>
</organism>
<keyword evidence="11" id="KW-0479">Metal-binding</keyword>
<feature type="active site" description="Schiff-base intermediate with substrate" evidence="9">
    <location>
        <position position="251"/>
    </location>
</feature>
<dbReference type="FunFam" id="3.20.20.70:FF:000019">
    <property type="entry name" value="Delta-aminolevulinic acid dehydratase"/>
    <property type="match status" value="1"/>
</dbReference>
<comment type="similarity">
    <text evidence="2 14">Belongs to the ALAD family.</text>
</comment>
<dbReference type="GO" id="GO:0005829">
    <property type="term" value="C:cytosol"/>
    <property type="evidence" value="ECO:0007669"/>
    <property type="project" value="TreeGrafter"/>
</dbReference>
<gene>
    <name evidence="15" type="ORF">CUJ86_05685</name>
</gene>
<dbReference type="GO" id="GO:0004655">
    <property type="term" value="F:porphobilinogen synthase activity"/>
    <property type="evidence" value="ECO:0007669"/>
    <property type="project" value="UniProtKB-EC"/>
</dbReference>
<evidence type="ECO:0000313" key="15">
    <source>
        <dbReference type="EMBL" id="TAJ44785.1"/>
    </source>
</evidence>
<reference evidence="15 16" key="1">
    <citation type="submission" date="2017-11" db="EMBL/GenBank/DDBJ databases">
        <title>Isolation and Characterization of Methanofollis Species from Methane Seep Offshore SW Taiwan.</title>
        <authorList>
            <person name="Teng N.-H."/>
            <person name="Lai M.-C."/>
            <person name="Chen S.-C."/>
        </authorList>
    </citation>
    <scope>NUCLEOTIDE SEQUENCE [LARGE SCALE GENOMIC DNA]</scope>
    <source>
        <strain evidence="15 16">FWC-SCC2</strain>
    </source>
</reference>